<organism evidence="1 2">
    <name type="scientific">Acidiphilium cryptum (strain JF-5)</name>
    <dbReference type="NCBI Taxonomy" id="349163"/>
    <lineage>
        <taxon>Bacteria</taxon>
        <taxon>Pseudomonadati</taxon>
        <taxon>Pseudomonadota</taxon>
        <taxon>Alphaproteobacteria</taxon>
        <taxon>Acetobacterales</taxon>
        <taxon>Acidocellaceae</taxon>
        <taxon>Acidiphilium</taxon>
    </lineage>
</organism>
<dbReference type="Proteomes" id="UP000000245">
    <property type="component" value="Chromosome"/>
</dbReference>
<keyword evidence="2" id="KW-1185">Reference proteome</keyword>
<dbReference type="InterPro" id="IPR053165">
    <property type="entry name" value="HSI-I_assembly_Hcp1"/>
</dbReference>
<protein>
    <recommendedName>
        <fullName evidence="3">Hemolysin-coregulated protein</fullName>
    </recommendedName>
</protein>
<dbReference type="Gene3D" id="2.30.110.20">
    <property type="entry name" value="Hcp1-like"/>
    <property type="match status" value="1"/>
</dbReference>
<dbReference type="KEGG" id="acr:Acry_3068"/>
<dbReference type="eggNOG" id="COG3157">
    <property type="taxonomic scope" value="Bacteria"/>
</dbReference>
<dbReference type="Pfam" id="PF05638">
    <property type="entry name" value="T6SS_HCP"/>
    <property type="match status" value="1"/>
</dbReference>
<proteinExistence type="predicted"/>
<dbReference type="HOGENOM" id="CLU_112762_1_1_5"/>
<dbReference type="InterPro" id="IPR008514">
    <property type="entry name" value="T6SS_Hcp"/>
</dbReference>
<gene>
    <name evidence="1" type="ordered locus">Acry_3068</name>
</gene>
<dbReference type="EMBL" id="CP000697">
    <property type="protein sequence ID" value="ABQ32256.1"/>
    <property type="molecule type" value="Genomic_DNA"/>
</dbReference>
<evidence type="ECO:0000313" key="1">
    <source>
        <dbReference type="EMBL" id="ABQ32256.1"/>
    </source>
</evidence>
<dbReference type="PANTHER" id="PTHR36152:SF1">
    <property type="entry name" value="UBIQUITIN-LIKE DOMAIN-CONTAINING PROTEIN"/>
    <property type="match status" value="1"/>
</dbReference>
<sequence>MAIYMKYGSINGDVTTQGFENYIELASFQWGVGRGVSMQSGSKQGREASLPSLSEITITKEYDVASGDLLKEALSGNVQEVDIVFTRTGTGGSGAQQFMKVSMKDVILSGLSMSAGSDGKPMESLSLNYSQISFTNNPMKDDGTAGPQSVVNFNLGTMVMS</sequence>
<dbReference type="PANTHER" id="PTHR36152">
    <property type="entry name" value="CYTOPLASMIC PROTEIN-RELATED"/>
    <property type="match status" value="1"/>
</dbReference>
<dbReference type="InterPro" id="IPR036624">
    <property type="entry name" value="Hcp1-lik_sf"/>
</dbReference>
<dbReference type="AlphaFoldDB" id="A5G324"/>
<reference evidence="1 2" key="1">
    <citation type="submission" date="2007-05" db="EMBL/GenBank/DDBJ databases">
        <title>Complete sequence of chromosome of Acidiphilium cryptum JF-5.</title>
        <authorList>
            <consortium name="US DOE Joint Genome Institute"/>
            <person name="Copeland A."/>
            <person name="Lucas S."/>
            <person name="Lapidus A."/>
            <person name="Barry K."/>
            <person name="Detter J.C."/>
            <person name="Glavina del Rio T."/>
            <person name="Hammon N."/>
            <person name="Israni S."/>
            <person name="Dalin E."/>
            <person name="Tice H."/>
            <person name="Pitluck S."/>
            <person name="Sims D."/>
            <person name="Brettin T."/>
            <person name="Bruce D."/>
            <person name="Han C."/>
            <person name="Schmutz J."/>
            <person name="Larimer F."/>
            <person name="Land M."/>
            <person name="Hauser L."/>
            <person name="Kyrpides N."/>
            <person name="Kim E."/>
            <person name="Magnuson T."/>
            <person name="Richardson P."/>
        </authorList>
    </citation>
    <scope>NUCLEOTIDE SEQUENCE [LARGE SCALE GENOMIC DNA]</scope>
    <source>
        <strain evidence="1 2">JF-5</strain>
    </source>
</reference>
<accession>A5G324</accession>
<dbReference type="STRING" id="349163.Acry_3068"/>
<dbReference type="RefSeq" id="WP_012040519.1">
    <property type="nucleotide sequence ID" value="NC_009484.1"/>
</dbReference>
<name>A5G324_ACICJ</name>
<evidence type="ECO:0000313" key="2">
    <source>
        <dbReference type="Proteomes" id="UP000000245"/>
    </source>
</evidence>
<dbReference type="SUPFAM" id="SSF141452">
    <property type="entry name" value="Hcp1-like"/>
    <property type="match status" value="1"/>
</dbReference>
<evidence type="ECO:0008006" key="3">
    <source>
        <dbReference type="Google" id="ProtNLM"/>
    </source>
</evidence>